<evidence type="ECO:0000256" key="4">
    <source>
        <dbReference type="ARBA" id="ARBA00022692"/>
    </source>
</evidence>
<dbReference type="AlphaFoldDB" id="A0AA35SW57"/>
<keyword evidence="6 10" id="KW-1133">Transmembrane helix</keyword>
<dbReference type="EMBL" id="CASHTH010002848">
    <property type="protein sequence ID" value="CAI8036136.1"/>
    <property type="molecule type" value="Genomic_DNA"/>
</dbReference>
<reference evidence="11" key="1">
    <citation type="submission" date="2023-03" db="EMBL/GenBank/DDBJ databases">
        <authorList>
            <person name="Steffen K."/>
            <person name="Cardenas P."/>
        </authorList>
    </citation>
    <scope>NUCLEOTIDE SEQUENCE</scope>
</reference>
<gene>
    <name evidence="11" type="ORF">GBAR_LOCUS20276</name>
</gene>
<proteinExistence type="inferred from homology"/>
<keyword evidence="5 10" id="KW-0735">Signal-anchor</keyword>
<comment type="caution">
    <text evidence="11">The sequence shown here is derived from an EMBL/GenBank/DDBJ whole genome shotgun (WGS) entry which is preliminary data.</text>
</comment>
<keyword evidence="12" id="KW-1185">Reference proteome</keyword>
<dbReference type="Gene3D" id="3.90.550.50">
    <property type="match status" value="1"/>
</dbReference>
<evidence type="ECO:0000256" key="8">
    <source>
        <dbReference type="ARBA" id="ARBA00023136"/>
    </source>
</evidence>
<keyword evidence="4 10" id="KW-0812">Transmembrane</keyword>
<feature type="transmembrane region" description="Helical" evidence="10">
    <location>
        <begin position="20"/>
        <end position="37"/>
    </location>
</feature>
<dbReference type="Proteomes" id="UP001174909">
    <property type="component" value="Unassembled WGS sequence"/>
</dbReference>
<accession>A0AA35SW57</accession>
<dbReference type="InterPro" id="IPR008428">
    <property type="entry name" value="Chond_GalNAc"/>
</dbReference>
<dbReference type="GO" id="GO:0047238">
    <property type="term" value="F:glucuronosyl-N-acetylgalactosaminyl-proteoglycan 4-beta-N-acetylgalactosaminyltransferase activity"/>
    <property type="evidence" value="ECO:0007669"/>
    <property type="project" value="TreeGrafter"/>
</dbReference>
<protein>
    <recommendedName>
        <fullName evidence="10">Hexosyltransferase</fullName>
        <ecNumber evidence="10">2.4.1.-</ecNumber>
    </recommendedName>
</protein>
<dbReference type="GO" id="GO:0032580">
    <property type="term" value="C:Golgi cisterna membrane"/>
    <property type="evidence" value="ECO:0007669"/>
    <property type="project" value="UniProtKB-SubCell"/>
</dbReference>
<evidence type="ECO:0000256" key="7">
    <source>
        <dbReference type="ARBA" id="ARBA00023034"/>
    </source>
</evidence>
<dbReference type="Pfam" id="PF05679">
    <property type="entry name" value="CHGN"/>
    <property type="match status" value="1"/>
</dbReference>
<evidence type="ECO:0000256" key="3">
    <source>
        <dbReference type="ARBA" id="ARBA00022679"/>
    </source>
</evidence>
<evidence type="ECO:0000256" key="5">
    <source>
        <dbReference type="ARBA" id="ARBA00022968"/>
    </source>
</evidence>
<comment type="subcellular location">
    <subcellularLocation>
        <location evidence="1 10">Golgi apparatus</location>
        <location evidence="1 10">Golgi stack membrane</location>
        <topology evidence="1 10">Single-pass type II membrane protein</topology>
    </subcellularLocation>
</comment>
<dbReference type="FunFam" id="3.90.550.50:FF:000004">
    <property type="entry name" value="Hexosyltransferase"/>
    <property type="match status" value="1"/>
</dbReference>
<evidence type="ECO:0000256" key="1">
    <source>
        <dbReference type="ARBA" id="ARBA00004447"/>
    </source>
</evidence>
<sequence length="413" mass="46363">MRVKIPGRCFSLRSVLRDSLMLLAGTVMGILLSRAIFDVRGSPTSRQLALSKRLTALPDTYTTAAVRLAITAASIPDNESSSELWIQEEEATKVVLGSAGAGPPVVNSALVHQQRARTAGGKDVISMQKRPKTLAEELGGNMKRPLFVGVVTSKKLLPTRGVAINKTWGQTLGQNIRFFSSANTHPLPNLPVVSLPGTDDTYPPQKKVYRMLKYMYDHFINQYNWFMRADDDLYVRVGPLVEFLSTLDPSTDLYIGQPGIGKPDDWERIQLYPNEHYCMGGPGVVLSRSLLVKLAPHLEECLGNVVVSWNEDLEVGRCIMRRLAIQCTWSYELKDKFYQDYSMGEIFNSSDVYHNQKLQNILTLHPLKSPRLMYRVHQFFLELALSRAESKAEHVHWDLEKISALTGKGHAFS</sequence>
<comment type="similarity">
    <text evidence="2 10">Belongs to the chondroitin N-acetylgalactosaminyltransferase family.</text>
</comment>
<keyword evidence="8 10" id="KW-0472">Membrane</keyword>
<evidence type="ECO:0000256" key="6">
    <source>
        <dbReference type="ARBA" id="ARBA00022989"/>
    </source>
</evidence>
<dbReference type="PANTHER" id="PTHR12369:SF17">
    <property type="entry name" value="CHONDROITIN SULFATE SYNTHASE 1-LIKE"/>
    <property type="match status" value="1"/>
</dbReference>
<keyword evidence="9" id="KW-0325">Glycoprotein</keyword>
<evidence type="ECO:0000256" key="10">
    <source>
        <dbReference type="RuleBase" id="RU364016"/>
    </source>
</evidence>
<evidence type="ECO:0000313" key="11">
    <source>
        <dbReference type="EMBL" id="CAI8036136.1"/>
    </source>
</evidence>
<keyword evidence="3 10" id="KW-0808">Transferase</keyword>
<evidence type="ECO:0000313" key="12">
    <source>
        <dbReference type="Proteomes" id="UP001174909"/>
    </source>
</evidence>
<name>A0AA35SW57_GEOBA</name>
<organism evidence="11 12">
    <name type="scientific">Geodia barretti</name>
    <name type="common">Barrett's horny sponge</name>
    <dbReference type="NCBI Taxonomy" id="519541"/>
    <lineage>
        <taxon>Eukaryota</taxon>
        <taxon>Metazoa</taxon>
        <taxon>Porifera</taxon>
        <taxon>Demospongiae</taxon>
        <taxon>Heteroscleromorpha</taxon>
        <taxon>Tetractinellida</taxon>
        <taxon>Astrophorina</taxon>
        <taxon>Geodiidae</taxon>
        <taxon>Geodia</taxon>
    </lineage>
</organism>
<evidence type="ECO:0000256" key="9">
    <source>
        <dbReference type="ARBA" id="ARBA00023180"/>
    </source>
</evidence>
<dbReference type="EC" id="2.4.1.-" evidence="10"/>
<dbReference type="PANTHER" id="PTHR12369">
    <property type="entry name" value="CHONDROITIN SYNTHASE"/>
    <property type="match status" value="1"/>
</dbReference>
<keyword evidence="7 10" id="KW-0333">Golgi apparatus</keyword>
<dbReference type="InterPro" id="IPR051227">
    <property type="entry name" value="CS_glycosyltransferase"/>
</dbReference>
<evidence type="ECO:0000256" key="2">
    <source>
        <dbReference type="ARBA" id="ARBA00009239"/>
    </source>
</evidence>